<feature type="compositionally biased region" description="Low complexity" evidence="1">
    <location>
        <begin position="123"/>
        <end position="132"/>
    </location>
</feature>
<reference evidence="2" key="1">
    <citation type="submission" date="2022-02" db="EMBL/GenBank/DDBJ databases">
        <authorList>
            <person name="Henning P.M."/>
            <person name="McCubbin A.G."/>
            <person name="Shore J.S."/>
        </authorList>
    </citation>
    <scope>NUCLEOTIDE SEQUENCE</scope>
    <source>
        <strain evidence="2">F60SS</strain>
        <tissue evidence="2">Leaves</tissue>
    </source>
</reference>
<comment type="caution">
    <text evidence="2">The sequence shown here is derived from an EMBL/GenBank/DDBJ whole genome shotgun (WGS) entry which is preliminary data.</text>
</comment>
<sequence length="171" mass="18421">MKKLCRFLIIVSFSPPFPKLPSPPLLAASTAPRLSLPSPSSRLPPRVIPSPSLSLSCSLAASSPPPPPSSPSSPSSPTGSDDQRLEETPSTTDHWMLGEGQFRRARKALIDLSVSMLDEKDSSSSSASSIAAHRNRSFGRQNPSKDHRHLAGHFWSLSWSVLRSWSAAGQL</sequence>
<feature type="region of interest" description="Disordered" evidence="1">
    <location>
        <begin position="120"/>
        <end position="146"/>
    </location>
</feature>
<reference evidence="2" key="2">
    <citation type="journal article" date="2023" name="Plants (Basel)">
        <title>Annotation of the Turnera subulata (Passifloraceae) Draft Genome Reveals the S-Locus Evolved after the Divergence of Turneroideae from Passifloroideae in a Stepwise Manner.</title>
        <authorList>
            <person name="Henning P.M."/>
            <person name="Roalson E.H."/>
            <person name="Mir W."/>
            <person name="McCubbin A.G."/>
            <person name="Shore J.S."/>
        </authorList>
    </citation>
    <scope>NUCLEOTIDE SEQUENCE</scope>
    <source>
        <strain evidence="2">F60SS</strain>
    </source>
</reference>
<feature type="region of interest" description="Disordered" evidence="1">
    <location>
        <begin position="19"/>
        <end position="99"/>
    </location>
</feature>
<dbReference type="InterPro" id="IPR008511">
    <property type="entry name" value="ROH1-like"/>
</dbReference>
<dbReference type="Pfam" id="PF05633">
    <property type="entry name" value="ROH1-like"/>
    <property type="match status" value="1"/>
</dbReference>
<organism evidence="2 3">
    <name type="scientific">Turnera subulata</name>
    <dbReference type="NCBI Taxonomy" id="218843"/>
    <lineage>
        <taxon>Eukaryota</taxon>
        <taxon>Viridiplantae</taxon>
        <taxon>Streptophyta</taxon>
        <taxon>Embryophyta</taxon>
        <taxon>Tracheophyta</taxon>
        <taxon>Spermatophyta</taxon>
        <taxon>Magnoliopsida</taxon>
        <taxon>eudicotyledons</taxon>
        <taxon>Gunneridae</taxon>
        <taxon>Pentapetalae</taxon>
        <taxon>rosids</taxon>
        <taxon>fabids</taxon>
        <taxon>Malpighiales</taxon>
        <taxon>Passifloraceae</taxon>
        <taxon>Turnera</taxon>
    </lineage>
</organism>
<dbReference type="Proteomes" id="UP001141552">
    <property type="component" value="Unassembled WGS sequence"/>
</dbReference>
<feature type="compositionally biased region" description="Low complexity" evidence="1">
    <location>
        <begin position="25"/>
        <end position="62"/>
    </location>
</feature>
<evidence type="ECO:0000256" key="1">
    <source>
        <dbReference type="SAM" id="MobiDB-lite"/>
    </source>
</evidence>
<gene>
    <name evidence="2" type="ORF">Tsubulata_031057</name>
</gene>
<name>A0A9Q0JCM5_9ROSI</name>
<evidence type="ECO:0000313" key="3">
    <source>
        <dbReference type="Proteomes" id="UP001141552"/>
    </source>
</evidence>
<evidence type="ECO:0000313" key="2">
    <source>
        <dbReference type="EMBL" id="KAJ4836654.1"/>
    </source>
</evidence>
<dbReference type="EMBL" id="JAKUCV010004053">
    <property type="protein sequence ID" value="KAJ4836654.1"/>
    <property type="molecule type" value="Genomic_DNA"/>
</dbReference>
<proteinExistence type="predicted"/>
<accession>A0A9Q0JCM5</accession>
<protein>
    <submittedName>
        <fullName evidence="2">Uncharacterized protein</fullName>
    </submittedName>
</protein>
<keyword evidence="3" id="KW-1185">Reference proteome</keyword>
<dbReference type="AlphaFoldDB" id="A0A9Q0JCM5"/>